<dbReference type="EMBL" id="JAYMYQ010000010">
    <property type="protein sequence ID" value="KAK7308423.1"/>
    <property type="molecule type" value="Genomic_DNA"/>
</dbReference>
<evidence type="ECO:0000313" key="2">
    <source>
        <dbReference type="Proteomes" id="UP001367508"/>
    </source>
</evidence>
<reference evidence="1 2" key="1">
    <citation type="submission" date="2024-01" db="EMBL/GenBank/DDBJ databases">
        <title>The genomes of 5 underutilized Papilionoideae crops provide insights into root nodulation and disease resistanc.</title>
        <authorList>
            <person name="Jiang F."/>
        </authorList>
    </citation>
    <scope>NUCLEOTIDE SEQUENCE [LARGE SCALE GENOMIC DNA]</scope>
    <source>
        <strain evidence="1">LVBAO_FW01</strain>
        <tissue evidence="1">Leaves</tissue>
    </source>
</reference>
<dbReference type="AlphaFoldDB" id="A0AAN9K0V6"/>
<protein>
    <submittedName>
        <fullName evidence="1">Uncharacterized protein</fullName>
    </submittedName>
</protein>
<evidence type="ECO:0000313" key="1">
    <source>
        <dbReference type="EMBL" id="KAK7308423.1"/>
    </source>
</evidence>
<proteinExistence type="predicted"/>
<dbReference type="Proteomes" id="UP001367508">
    <property type="component" value="Unassembled WGS sequence"/>
</dbReference>
<comment type="caution">
    <text evidence="1">The sequence shown here is derived from an EMBL/GenBank/DDBJ whole genome shotgun (WGS) entry which is preliminary data.</text>
</comment>
<organism evidence="1 2">
    <name type="scientific">Canavalia gladiata</name>
    <name type="common">Sword bean</name>
    <name type="synonym">Dolichos gladiatus</name>
    <dbReference type="NCBI Taxonomy" id="3824"/>
    <lineage>
        <taxon>Eukaryota</taxon>
        <taxon>Viridiplantae</taxon>
        <taxon>Streptophyta</taxon>
        <taxon>Embryophyta</taxon>
        <taxon>Tracheophyta</taxon>
        <taxon>Spermatophyta</taxon>
        <taxon>Magnoliopsida</taxon>
        <taxon>eudicotyledons</taxon>
        <taxon>Gunneridae</taxon>
        <taxon>Pentapetalae</taxon>
        <taxon>rosids</taxon>
        <taxon>fabids</taxon>
        <taxon>Fabales</taxon>
        <taxon>Fabaceae</taxon>
        <taxon>Papilionoideae</taxon>
        <taxon>50 kb inversion clade</taxon>
        <taxon>NPAAA clade</taxon>
        <taxon>indigoferoid/millettioid clade</taxon>
        <taxon>Phaseoleae</taxon>
        <taxon>Canavalia</taxon>
    </lineage>
</organism>
<keyword evidence="2" id="KW-1185">Reference proteome</keyword>
<accession>A0AAN9K0V6</accession>
<name>A0AAN9K0V6_CANGL</name>
<sequence length="110" mass="12992">MDACMRGQQGLTSSEGFWGRGFMLHKDQFHSGYKKDRDSTPMARGQTQFHYKREADTNLIIASQRREEFCRFKDKSEYSINYLQKLGGWFPKDSWPNFDWILSHNLASFP</sequence>
<gene>
    <name evidence="1" type="ORF">VNO77_42028</name>
</gene>